<protein>
    <submittedName>
        <fullName evidence="3">Transposase</fullName>
    </submittedName>
</protein>
<dbReference type="AlphaFoldDB" id="A0A0N4XQL0"/>
<keyword evidence="2" id="KW-1185">Reference proteome</keyword>
<reference evidence="1 2" key="2">
    <citation type="submission" date="2018-11" db="EMBL/GenBank/DDBJ databases">
        <authorList>
            <consortium name="Pathogen Informatics"/>
        </authorList>
    </citation>
    <scope>NUCLEOTIDE SEQUENCE [LARGE SCALE GENOMIC DNA]</scope>
</reference>
<evidence type="ECO:0000313" key="1">
    <source>
        <dbReference type="EMBL" id="VDL68402.1"/>
    </source>
</evidence>
<organism evidence="3">
    <name type="scientific">Nippostrongylus brasiliensis</name>
    <name type="common">Rat hookworm</name>
    <dbReference type="NCBI Taxonomy" id="27835"/>
    <lineage>
        <taxon>Eukaryota</taxon>
        <taxon>Metazoa</taxon>
        <taxon>Ecdysozoa</taxon>
        <taxon>Nematoda</taxon>
        <taxon>Chromadorea</taxon>
        <taxon>Rhabditida</taxon>
        <taxon>Rhabditina</taxon>
        <taxon>Rhabditomorpha</taxon>
        <taxon>Strongyloidea</taxon>
        <taxon>Heligmosomidae</taxon>
        <taxon>Nippostrongylus</taxon>
    </lineage>
</organism>
<dbReference type="EMBL" id="UYSL01009844">
    <property type="protein sequence ID" value="VDL68402.1"/>
    <property type="molecule type" value="Genomic_DNA"/>
</dbReference>
<proteinExistence type="predicted"/>
<evidence type="ECO:0000313" key="2">
    <source>
        <dbReference type="Proteomes" id="UP000271162"/>
    </source>
</evidence>
<dbReference type="Proteomes" id="UP000271162">
    <property type="component" value="Unassembled WGS sequence"/>
</dbReference>
<gene>
    <name evidence="1" type="ORF">NBR_LOCUS4813</name>
</gene>
<dbReference type="WBParaSite" id="NBR_0000481201-mRNA-1">
    <property type="protein sequence ID" value="NBR_0000481201-mRNA-1"/>
    <property type="gene ID" value="NBR_0000481201"/>
</dbReference>
<sequence length="106" mass="11987">MSRGGCASERKKQAVQLAVADLGMQRSIRGGMKVHYEYSRQAVESRFTIKKQRFVTSQPTRRNITLPRRKNEGVNGDQQLAEGCDVKHRLAYTPTQTVALGCYWKG</sequence>
<reference evidence="3" key="1">
    <citation type="submission" date="2017-02" db="UniProtKB">
        <authorList>
            <consortium name="WormBaseParasite"/>
        </authorList>
    </citation>
    <scope>IDENTIFICATION</scope>
</reference>
<name>A0A0N4XQL0_NIPBR</name>
<evidence type="ECO:0000313" key="3">
    <source>
        <dbReference type="WBParaSite" id="NBR_0000481201-mRNA-1"/>
    </source>
</evidence>
<accession>A0A0N4XQL0</accession>